<organism evidence="2">
    <name type="scientific">Zamilon virus</name>
    <dbReference type="NCBI Taxonomy" id="1411887"/>
    <lineage>
        <taxon>Viruses</taxon>
        <taxon>Varidnaviria</taxon>
        <taxon>Bamfordvirae</taxon>
        <taxon>Preplasmiviricota</taxon>
        <taxon>Polisuviricotina</taxon>
        <taxon>Virophaviricetes</taxon>
        <taxon>Mividavirales</taxon>
        <taxon>Sputniviroviridae</taxon>
        <taxon>Sputnikvirus</taxon>
        <taxon>Sputnikvirus zamilonense</taxon>
        <taxon>Mimivirus-dependent virus Zamilon</taxon>
    </lineage>
</organism>
<protein>
    <submittedName>
        <fullName evidence="2">Uncharacterized protein</fullName>
    </submittedName>
</protein>
<evidence type="ECO:0000313" key="2">
    <source>
        <dbReference type="EMBL" id="AVL93345.1"/>
    </source>
</evidence>
<sequence>MYCGIGKIPKGKKAGTPEQCLKANQVRMYGRYSVDPKLLENAGKKKLDLTKEILKYKKLQDDAKILIKQYKNLKLIVDDDTMKKSLIKASQVKLKALLVKKDKLVKKMLAQKKIVSKLEKEEEKAEKEIEKAKKKSKKKPTKKKRVG</sequence>
<accession>A0A2P1EHI0</accession>
<feature type="region of interest" description="Disordered" evidence="1">
    <location>
        <begin position="119"/>
        <end position="147"/>
    </location>
</feature>
<feature type="compositionally biased region" description="Basic residues" evidence="1">
    <location>
        <begin position="132"/>
        <end position="147"/>
    </location>
</feature>
<name>A0A2P1EHI0_9VIRU</name>
<gene>
    <name evidence="2" type="ORF">za3_5</name>
</gene>
<feature type="compositionally biased region" description="Basic and acidic residues" evidence="1">
    <location>
        <begin position="119"/>
        <end position="131"/>
    </location>
</feature>
<dbReference type="Proteomes" id="UP000241790">
    <property type="component" value="Segment"/>
</dbReference>
<dbReference type="EMBL" id="MG807318">
    <property type="protein sequence ID" value="AVL93345.1"/>
    <property type="molecule type" value="Genomic_DNA"/>
</dbReference>
<reference evidence="2" key="1">
    <citation type="journal article" date="2019" name="ISME J.">
        <title>Exploration of the propagation of transpovirons within Mimiviridae reveals a unique example of commensalism in the viral world.</title>
        <authorList>
            <person name="Jeudy S."/>
            <person name="Bertaux L."/>
            <person name="Alempic J.-M."/>
            <person name="Lartigue A."/>
            <person name="Legendre M."/>
            <person name="Belmudes L."/>
            <person name="Santini S."/>
            <person name="Philippe N."/>
            <person name="Beucher L."/>
            <person name="Biondi E.G."/>
            <person name="Juul S."/>
            <person name="Turner D.J."/>
            <person name="Coute Y."/>
            <person name="Claverie J.-M."/>
            <person name="Abergel C."/>
        </authorList>
    </citation>
    <scope>NUCLEOTIDE SEQUENCE</scope>
    <source>
        <strain evidence="2">Z.vigne</strain>
    </source>
</reference>
<proteinExistence type="predicted"/>
<evidence type="ECO:0000256" key="1">
    <source>
        <dbReference type="SAM" id="MobiDB-lite"/>
    </source>
</evidence>